<proteinExistence type="predicted"/>
<reference evidence="1" key="1">
    <citation type="journal article" date="2021" name="Proc. Natl. Acad. Sci. U.S.A.">
        <title>A Catalog of Tens of Thousands of Viruses from Human Metagenomes Reveals Hidden Associations with Chronic Diseases.</title>
        <authorList>
            <person name="Tisza M.J."/>
            <person name="Buck C.B."/>
        </authorList>
    </citation>
    <scope>NUCLEOTIDE SEQUENCE</scope>
    <source>
        <strain evidence="1">CtnPP24</strain>
    </source>
</reference>
<dbReference type="EMBL" id="BK015962">
    <property type="protein sequence ID" value="DAF87477.1"/>
    <property type="molecule type" value="Genomic_DNA"/>
</dbReference>
<dbReference type="Pfam" id="PF03406">
    <property type="entry name" value="Phage_fiber_2"/>
    <property type="match status" value="1"/>
</dbReference>
<organism evidence="1">
    <name type="scientific">Siphoviridae sp. ctnPP24</name>
    <dbReference type="NCBI Taxonomy" id="2825662"/>
    <lineage>
        <taxon>Viruses</taxon>
        <taxon>Duplodnaviria</taxon>
        <taxon>Heunggongvirae</taxon>
        <taxon>Uroviricota</taxon>
        <taxon>Caudoviricetes</taxon>
    </lineage>
</organism>
<dbReference type="GO" id="GO:0019062">
    <property type="term" value="P:virion attachment to host cell"/>
    <property type="evidence" value="ECO:0007669"/>
    <property type="project" value="InterPro"/>
</dbReference>
<dbReference type="InterPro" id="IPR005068">
    <property type="entry name" value="Phage_lambda_Stf-r2"/>
</dbReference>
<evidence type="ECO:0000313" key="1">
    <source>
        <dbReference type="EMBL" id="DAF87477.1"/>
    </source>
</evidence>
<sequence>MAKGNPNDSTMKNNFVAKVYDPTLKTYRPIYVAPDATDNKRGEVWLSDATNATDNAATGVVAATPKAVKAVNDNANNKLDKTTATAQSVKSPTTFEGKVTGNGGFAGNLTGNVTGNADTATKLKAARSISVKGGNNGGTGSANFDGSGNISITIPSIDAASVTGVLPLNTIPQGALERLIHVANKTARFQLTNTQVQTGDSVIQDDTGIMYIVVDDSKLNSDAGYQEYKAGTALNASHAVNADNATNATTAGKVGHSLSINLIGGTSTATTIKALTFDGSSAVSFDVDNTRPEVMKGATASASGNAGLVPAPAAGNQNKFLRGDGTWQVAGEVTGVKGANETTYRTGNVNLTCANIGAAETNHNHDTSYLKLSGGTLTGTLTGRAIKPSANGSYALGASDAKWSYVYSNKFVGDLTGNVEGNATSATNAQSANKFNNTVALSGDITTSATSFNTVSPITMTTTIGNGKVTSAKIADKAITNSKLADDVGTVYVGTDTPTEEHIKLWVKI</sequence>
<dbReference type="GO" id="GO:0046718">
    <property type="term" value="P:symbiont entry into host cell"/>
    <property type="evidence" value="ECO:0007669"/>
    <property type="project" value="InterPro"/>
</dbReference>
<name>A0A8S5TZ42_9CAUD</name>
<accession>A0A8S5TZ42</accession>
<protein>
    <submittedName>
        <fullName evidence="1">Dec protein, OB-Fold, Decoration, VIRAL PROTEIN</fullName>
    </submittedName>
</protein>